<keyword evidence="2" id="KW-1185">Reference proteome</keyword>
<name>A0A8X6IKA7_TRICU</name>
<dbReference type="Proteomes" id="UP000887116">
    <property type="component" value="Unassembled WGS sequence"/>
</dbReference>
<evidence type="ECO:0000313" key="1">
    <source>
        <dbReference type="EMBL" id="GFQ78750.1"/>
    </source>
</evidence>
<dbReference type="EMBL" id="BMAO01021953">
    <property type="protein sequence ID" value="GFQ78750.1"/>
    <property type="molecule type" value="Genomic_DNA"/>
</dbReference>
<accession>A0A8X6IKA7</accession>
<gene>
    <name evidence="1" type="ORF">TNCT_484591</name>
</gene>
<comment type="caution">
    <text evidence="1">The sequence shown here is derived from an EMBL/GenBank/DDBJ whole genome shotgun (WGS) entry which is preliminary data.</text>
</comment>
<sequence length="114" mass="12849">MCASVKGRPCSFSIDGRRRNEHLLCRQNRQSFDLFRHAPVFVLTFKTKSICIRKVRIPSAGESPISSGDYSFLFSKSVRVSTRLAPRTNLSIEAPDKCSILTYSLLARVQLPSQ</sequence>
<organism evidence="1 2">
    <name type="scientific">Trichonephila clavata</name>
    <name type="common">Joro spider</name>
    <name type="synonym">Nephila clavata</name>
    <dbReference type="NCBI Taxonomy" id="2740835"/>
    <lineage>
        <taxon>Eukaryota</taxon>
        <taxon>Metazoa</taxon>
        <taxon>Ecdysozoa</taxon>
        <taxon>Arthropoda</taxon>
        <taxon>Chelicerata</taxon>
        <taxon>Arachnida</taxon>
        <taxon>Araneae</taxon>
        <taxon>Araneomorphae</taxon>
        <taxon>Entelegynae</taxon>
        <taxon>Araneoidea</taxon>
        <taxon>Nephilidae</taxon>
        <taxon>Trichonephila</taxon>
    </lineage>
</organism>
<dbReference type="AlphaFoldDB" id="A0A8X6IKA7"/>
<protein>
    <submittedName>
        <fullName evidence="1">Uncharacterized protein</fullName>
    </submittedName>
</protein>
<proteinExistence type="predicted"/>
<reference evidence="1" key="1">
    <citation type="submission" date="2020-07" db="EMBL/GenBank/DDBJ databases">
        <title>Multicomponent nature underlies the extraordinary mechanical properties of spider dragline silk.</title>
        <authorList>
            <person name="Kono N."/>
            <person name="Nakamura H."/>
            <person name="Mori M."/>
            <person name="Yoshida Y."/>
            <person name="Ohtoshi R."/>
            <person name="Malay A.D."/>
            <person name="Moran D.A.P."/>
            <person name="Tomita M."/>
            <person name="Numata K."/>
            <person name="Arakawa K."/>
        </authorList>
    </citation>
    <scope>NUCLEOTIDE SEQUENCE</scope>
</reference>
<evidence type="ECO:0000313" key="2">
    <source>
        <dbReference type="Proteomes" id="UP000887116"/>
    </source>
</evidence>